<dbReference type="STRING" id="1123024.GCA_000423625_02329"/>
<sequence>MLTAMPVLRTRARTRMVQQLLADATVSARTSRRQRTRFYQDLWRAAADDLGATVSPAPNEALDIALGSHRVRVNGTHCSIDGPDVLDFAGNKPVVGRLMAEAGLPVAPHRVFTLSTLDEAQRFLADAHRACVVKPAVNTAAGRGVTTGVQGCPQLVRAAAAAAAAGARVRRPGPPLQRLRELFRDLEEVPLLIEHQIAGANYRLLYLDGELIDAIRREPPTVIGDGRATIARLIAAHNEERLRSSGPHALNLVSVDVELTQNLSRQGLRPTDVPLPGRRVQLKTTVNENPPECNHPARGELCDALIDQAARAASIVGARLAGVDVITHRPGQALTGSTGCILEVNTTPGLAMHHHGHPGAVEPATVILRHLAAGRT</sequence>
<dbReference type="GO" id="GO:0005524">
    <property type="term" value="F:ATP binding"/>
    <property type="evidence" value="ECO:0007669"/>
    <property type="project" value="UniProtKB-UniRule"/>
</dbReference>
<protein>
    <recommendedName>
        <fullName evidence="2">ATP-grasp domain-containing protein</fullName>
    </recommendedName>
</protein>
<keyword evidence="1" id="KW-0547">Nucleotide-binding</keyword>
<dbReference type="SUPFAM" id="SSF56059">
    <property type="entry name" value="Glutathione synthetase ATP-binding domain-like"/>
    <property type="match status" value="1"/>
</dbReference>
<keyword evidence="1" id="KW-0067">ATP-binding</keyword>
<dbReference type="InterPro" id="IPR013815">
    <property type="entry name" value="ATP_grasp_subdomain_1"/>
</dbReference>
<dbReference type="Gene3D" id="3.30.470.20">
    <property type="entry name" value="ATP-grasp fold, B domain"/>
    <property type="match status" value="1"/>
</dbReference>
<reference evidence="3 4" key="1">
    <citation type="submission" date="2019-07" db="EMBL/GenBank/DDBJ databases">
        <title>Whole genome shotgun sequence of Pseudonocardia asaccharolytica NBRC 16224.</title>
        <authorList>
            <person name="Hosoyama A."/>
            <person name="Uohara A."/>
            <person name="Ohji S."/>
            <person name="Ichikawa N."/>
        </authorList>
    </citation>
    <scope>NUCLEOTIDE SEQUENCE [LARGE SCALE GENOMIC DNA]</scope>
    <source>
        <strain evidence="3 4">NBRC 16224</strain>
    </source>
</reference>
<gene>
    <name evidence="3" type="ORF">PA7_07510</name>
</gene>
<dbReference type="AlphaFoldDB" id="A0A511D049"/>
<feature type="domain" description="ATP-grasp" evidence="2">
    <location>
        <begin position="96"/>
        <end position="372"/>
    </location>
</feature>
<comment type="caution">
    <text evidence="3">The sequence shown here is derived from an EMBL/GenBank/DDBJ whole genome shotgun (WGS) entry which is preliminary data.</text>
</comment>
<dbReference type="Proteomes" id="UP000321328">
    <property type="component" value="Unassembled WGS sequence"/>
</dbReference>
<evidence type="ECO:0000256" key="1">
    <source>
        <dbReference type="PROSITE-ProRule" id="PRU00409"/>
    </source>
</evidence>
<evidence type="ECO:0000313" key="4">
    <source>
        <dbReference type="Proteomes" id="UP000321328"/>
    </source>
</evidence>
<dbReference type="Gene3D" id="3.30.1490.20">
    <property type="entry name" value="ATP-grasp fold, A domain"/>
    <property type="match status" value="1"/>
</dbReference>
<evidence type="ECO:0000313" key="3">
    <source>
        <dbReference type="EMBL" id="GEL16914.1"/>
    </source>
</evidence>
<dbReference type="PROSITE" id="PS50975">
    <property type="entry name" value="ATP_GRASP"/>
    <property type="match status" value="1"/>
</dbReference>
<dbReference type="GO" id="GO:0046872">
    <property type="term" value="F:metal ion binding"/>
    <property type="evidence" value="ECO:0007669"/>
    <property type="project" value="InterPro"/>
</dbReference>
<name>A0A511D049_9PSEU</name>
<evidence type="ECO:0000259" key="2">
    <source>
        <dbReference type="PROSITE" id="PS50975"/>
    </source>
</evidence>
<dbReference type="InterPro" id="IPR011761">
    <property type="entry name" value="ATP-grasp"/>
</dbReference>
<dbReference type="EMBL" id="BJVI01000004">
    <property type="protein sequence ID" value="GEL16914.1"/>
    <property type="molecule type" value="Genomic_DNA"/>
</dbReference>
<organism evidence="3 4">
    <name type="scientific">Pseudonocardia asaccharolytica DSM 44247 = NBRC 16224</name>
    <dbReference type="NCBI Taxonomy" id="1123024"/>
    <lineage>
        <taxon>Bacteria</taxon>
        <taxon>Bacillati</taxon>
        <taxon>Actinomycetota</taxon>
        <taxon>Actinomycetes</taxon>
        <taxon>Pseudonocardiales</taxon>
        <taxon>Pseudonocardiaceae</taxon>
        <taxon>Pseudonocardia</taxon>
    </lineage>
</organism>
<keyword evidence="4" id="KW-1185">Reference proteome</keyword>
<accession>A0A511D049</accession>
<proteinExistence type="predicted"/>